<sequence length="234" mass="25086">MLHIHNLTVSYGQVLALRDVSFEAQRGCVTAVIGANGAGKSTLMRTVVGLITPETGQVTFDGSDLAGVSTEDRARQGLVLVPEGRSTIAEFTIEENLRLGGLWRSRIHQRESIAGVFDLFPALAKRHKMPANTLSGGERQQLAIGRALMAEPTCLLLDEPSLGLAPLIVQQILELAAHLAVEKNLAVLLVEQNAITALRVARTGIVLNLGEIVLEGPAEEIAANSELRHAYLGY</sequence>
<evidence type="ECO:0000256" key="5">
    <source>
        <dbReference type="ARBA" id="ARBA00022970"/>
    </source>
</evidence>
<feature type="domain" description="ABC transporter" evidence="6">
    <location>
        <begin position="2"/>
        <end position="234"/>
    </location>
</feature>
<name>A0A6J6HM76_9ZZZZ</name>
<dbReference type="AlphaFoldDB" id="A0A6J6HM76"/>
<dbReference type="GO" id="GO:0005524">
    <property type="term" value="F:ATP binding"/>
    <property type="evidence" value="ECO:0007669"/>
    <property type="project" value="UniProtKB-KW"/>
</dbReference>
<evidence type="ECO:0000259" key="6">
    <source>
        <dbReference type="PROSITE" id="PS50893"/>
    </source>
</evidence>
<evidence type="ECO:0000256" key="4">
    <source>
        <dbReference type="ARBA" id="ARBA00022840"/>
    </source>
</evidence>
<dbReference type="GO" id="GO:0015807">
    <property type="term" value="P:L-amino acid transport"/>
    <property type="evidence" value="ECO:0007669"/>
    <property type="project" value="TreeGrafter"/>
</dbReference>
<keyword evidence="5" id="KW-0029">Amino-acid transport</keyword>
<dbReference type="GO" id="GO:0016887">
    <property type="term" value="F:ATP hydrolysis activity"/>
    <property type="evidence" value="ECO:0007669"/>
    <property type="project" value="InterPro"/>
</dbReference>
<dbReference type="InterPro" id="IPR003439">
    <property type="entry name" value="ABC_transporter-like_ATP-bd"/>
</dbReference>
<evidence type="ECO:0000256" key="3">
    <source>
        <dbReference type="ARBA" id="ARBA00022741"/>
    </source>
</evidence>
<keyword evidence="2" id="KW-0813">Transport</keyword>
<evidence type="ECO:0000256" key="1">
    <source>
        <dbReference type="ARBA" id="ARBA00005417"/>
    </source>
</evidence>
<evidence type="ECO:0000256" key="2">
    <source>
        <dbReference type="ARBA" id="ARBA00022448"/>
    </source>
</evidence>
<organism evidence="7">
    <name type="scientific">freshwater metagenome</name>
    <dbReference type="NCBI Taxonomy" id="449393"/>
    <lineage>
        <taxon>unclassified sequences</taxon>
        <taxon>metagenomes</taxon>
        <taxon>ecological metagenomes</taxon>
    </lineage>
</organism>
<dbReference type="Pfam" id="PF00005">
    <property type="entry name" value="ABC_tran"/>
    <property type="match status" value="1"/>
</dbReference>
<proteinExistence type="inferred from homology"/>
<gene>
    <name evidence="7" type="ORF">UFOPK1908_00108</name>
</gene>
<dbReference type="PANTHER" id="PTHR43820">
    <property type="entry name" value="HIGH-AFFINITY BRANCHED-CHAIN AMINO ACID TRANSPORT ATP-BINDING PROTEIN LIVF"/>
    <property type="match status" value="1"/>
</dbReference>
<dbReference type="SMART" id="SM00382">
    <property type="entry name" value="AAA"/>
    <property type="match status" value="1"/>
</dbReference>
<dbReference type="EMBL" id="CAEZVB010000002">
    <property type="protein sequence ID" value="CAB4612074.1"/>
    <property type="molecule type" value="Genomic_DNA"/>
</dbReference>
<reference evidence="7" key="1">
    <citation type="submission" date="2020-05" db="EMBL/GenBank/DDBJ databases">
        <authorList>
            <person name="Chiriac C."/>
            <person name="Salcher M."/>
            <person name="Ghai R."/>
            <person name="Kavagutti S V."/>
        </authorList>
    </citation>
    <scope>NUCLEOTIDE SEQUENCE</scope>
</reference>
<accession>A0A6J6HM76</accession>
<dbReference type="InterPro" id="IPR052156">
    <property type="entry name" value="BCAA_Transport_ATP-bd_LivF"/>
</dbReference>
<dbReference type="InterPro" id="IPR003593">
    <property type="entry name" value="AAA+_ATPase"/>
</dbReference>
<dbReference type="Gene3D" id="3.40.50.300">
    <property type="entry name" value="P-loop containing nucleotide triphosphate hydrolases"/>
    <property type="match status" value="1"/>
</dbReference>
<dbReference type="PROSITE" id="PS50893">
    <property type="entry name" value="ABC_TRANSPORTER_2"/>
    <property type="match status" value="1"/>
</dbReference>
<dbReference type="SUPFAM" id="SSF52540">
    <property type="entry name" value="P-loop containing nucleoside triphosphate hydrolases"/>
    <property type="match status" value="1"/>
</dbReference>
<keyword evidence="3" id="KW-0547">Nucleotide-binding</keyword>
<dbReference type="InterPro" id="IPR027417">
    <property type="entry name" value="P-loop_NTPase"/>
</dbReference>
<protein>
    <submittedName>
        <fullName evidence="7">Unannotated protein</fullName>
    </submittedName>
</protein>
<keyword evidence="4" id="KW-0067">ATP-binding</keyword>
<dbReference type="CDD" id="cd03224">
    <property type="entry name" value="ABC_TM1139_LivF_branched"/>
    <property type="match status" value="1"/>
</dbReference>
<dbReference type="GO" id="GO:0015658">
    <property type="term" value="F:branched-chain amino acid transmembrane transporter activity"/>
    <property type="evidence" value="ECO:0007669"/>
    <property type="project" value="TreeGrafter"/>
</dbReference>
<evidence type="ECO:0000313" key="7">
    <source>
        <dbReference type="EMBL" id="CAB4612074.1"/>
    </source>
</evidence>
<dbReference type="PANTHER" id="PTHR43820:SF4">
    <property type="entry name" value="HIGH-AFFINITY BRANCHED-CHAIN AMINO ACID TRANSPORT ATP-BINDING PROTEIN LIVF"/>
    <property type="match status" value="1"/>
</dbReference>
<comment type="similarity">
    <text evidence="1">Belongs to the ABC transporter superfamily.</text>
</comment>